<dbReference type="PANTHER" id="PTHR45856">
    <property type="entry name" value="ALPHA/BETA-HYDROLASES SUPERFAMILY PROTEIN"/>
    <property type="match status" value="1"/>
</dbReference>
<name>A0ABY9RGC8_9BURK</name>
<organism evidence="2 3">
    <name type="scientific">Undibacterium cyanobacteriorum</name>
    <dbReference type="NCBI Taxonomy" id="3073561"/>
    <lineage>
        <taxon>Bacteria</taxon>
        <taxon>Pseudomonadati</taxon>
        <taxon>Pseudomonadota</taxon>
        <taxon>Betaproteobacteria</taxon>
        <taxon>Burkholderiales</taxon>
        <taxon>Oxalobacteraceae</taxon>
        <taxon>Undibacterium</taxon>
    </lineage>
</organism>
<dbReference type="PANTHER" id="PTHR45856:SF24">
    <property type="entry name" value="FUNGAL LIPASE-LIKE DOMAIN-CONTAINING PROTEIN"/>
    <property type="match status" value="1"/>
</dbReference>
<dbReference type="InterPro" id="IPR002921">
    <property type="entry name" value="Fungal_lipase-type"/>
</dbReference>
<gene>
    <name evidence="2" type="ORF">RF679_16785</name>
</gene>
<dbReference type="CDD" id="cd00519">
    <property type="entry name" value="Lipase_3"/>
    <property type="match status" value="1"/>
</dbReference>
<reference evidence="2" key="1">
    <citation type="submission" date="2023-09" db="EMBL/GenBank/DDBJ databases">
        <title>Undibacterium sp. 20NA77.5 isolated from freshwater.</title>
        <authorList>
            <person name="Le V."/>
            <person name="Ko S.-R."/>
            <person name="Ahn C.-Y."/>
            <person name="Oh H.-M."/>
        </authorList>
    </citation>
    <scope>NUCLEOTIDE SEQUENCE</scope>
    <source>
        <strain evidence="2">20NA77.5</strain>
    </source>
</reference>
<dbReference type="EMBL" id="CP133720">
    <property type="protein sequence ID" value="WMW80283.1"/>
    <property type="molecule type" value="Genomic_DNA"/>
</dbReference>
<evidence type="ECO:0000313" key="2">
    <source>
        <dbReference type="EMBL" id="WMW80283.1"/>
    </source>
</evidence>
<dbReference type="InterPro" id="IPR029058">
    <property type="entry name" value="AB_hydrolase_fold"/>
</dbReference>
<dbReference type="GO" id="GO:0016787">
    <property type="term" value="F:hydrolase activity"/>
    <property type="evidence" value="ECO:0007669"/>
    <property type="project" value="UniProtKB-KW"/>
</dbReference>
<dbReference type="Proteomes" id="UP001181355">
    <property type="component" value="Chromosome"/>
</dbReference>
<dbReference type="RefSeq" id="WP_309481776.1">
    <property type="nucleotide sequence ID" value="NZ_CP133720.1"/>
</dbReference>
<evidence type="ECO:0000259" key="1">
    <source>
        <dbReference type="Pfam" id="PF01764"/>
    </source>
</evidence>
<keyword evidence="3" id="KW-1185">Reference proteome</keyword>
<dbReference type="Pfam" id="PF01764">
    <property type="entry name" value="Lipase_3"/>
    <property type="match status" value="1"/>
</dbReference>
<keyword evidence="2" id="KW-0378">Hydrolase</keyword>
<proteinExistence type="predicted"/>
<dbReference type="InterPro" id="IPR051218">
    <property type="entry name" value="Sec_MonoDiacylglyc_Lipase"/>
</dbReference>
<evidence type="ECO:0000313" key="3">
    <source>
        <dbReference type="Proteomes" id="UP001181355"/>
    </source>
</evidence>
<sequence>MWWMSKAWRELLLPGLADDFFVVRLMPNLDLQIKEYHLGNALACAELSRLVYRHDVEEEVTPPQPTRREFLRRGGFEQLAFFQDQLTHTQAMLVRHTSLPLRVLVFRGTEQDIRDFITDCDVGALPLLSANNTEALVHRGFERALDSIWQQIETSLRESSEPIWVTGHSLGAALATLACRRFSFATCYTYGSPRVGNQAFVEQLPAMPIFRVVDDEDLVCKVPIEAMGFAHAGTCIQLRGTSTGLGFASLINPVKALADHAPRRYLERL</sequence>
<feature type="domain" description="Fungal lipase-type" evidence="1">
    <location>
        <begin position="103"/>
        <end position="225"/>
    </location>
</feature>
<protein>
    <submittedName>
        <fullName evidence="2">Lipase family protein</fullName>
        <ecNumber evidence="2">3.1.1.-</ecNumber>
    </submittedName>
</protein>
<dbReference type="SUPFAM" id="SSF53474">
    <property type="entry name" value="alpha/beta-Hydrolases"/>
    <property type="match status" value="1"/>
</dbReference>
<dbReference type="EC" id="3.1.1.-" evidence="2"/>
<dbReference type="Gene3D" id="3.40.50.1820">
    <property type="entry name" value="alpha/beta hydrolase"/>
    <property type="match status" value="1"/>
</dbReference>
<accession>A0ABY9RGC8</accession>